<dbReference type="EC" id="5.6.2.4" evidence="7"/>
<keyword evidence="3 9" id="KW-0347">Helicase</keyword>
<organism evidence="12 13">
    <name type="scientific">Roseivirga misakiensis</name>
    <dbReference type="NCBI Taxonomy" id="1563681"/>
    <lineage>
        <taxon>Bacteria</taxon>
        <taxon>Pseudomonadati</taxon>
        <taxon>Bacteroidota</taxon>
        <taxon>Cytophagia</taxon>
        <taxon>Cytophagales</taxon>
        <taxon>Roseivirgaceae</taxon>
        <taxon>Roseivirga</taxon>
    </lineage>
</organism>
<keyword evidence="1 9" id="KW-0547">Nucleotide-binding</keyword>
<evidence type="ECO:0000256" key="7">
    <source>
        <dbReference type="ARBA" id="ARBA00034808"/>
    </source>
</evidence>
<proteinExistence type="predicted"/>
<keyword evidence="13" id="KW-1185">Reference proteome</keyword>
<dbReference type="Gene3D" id="3.40.50.300">
    <property type="entry name" value="P-loop containing nucleotide triphosphate hydrolases"/>
    <property type="match status" value="3"/>
</dbReference>
<dbReference type="InterPro" id="IPR000212">
    <property type="entry name" value="DNA_helicase_UvrD/REP"/>
</dbReference>
<evidence type="ECO:0000313" key="13">
    <source>
        <dbReference type="Proteomes" id="UP000095552"/>
    </source>
</evidence>
<dbReference type="GO" id="GO:0043138">
    <property type="term" value="F:3'-5' DNA helicase activity"/>
    <property type="evidence" value="ECO:0007669"/>
    <property type="project" value="UniProtKB-EC"/>
</dbReference>
<dbReference type="PROSITE" id="PS51198">
    <property type="entry name" value="UVRD_HELICASE_ATP_BIND"/>
    <property type="match status" value="1"/>
</dbReference>
<protein>
    <recommendedName>
        <fullName evidence="7">DNA 3'-5' helicase</fullName>
        <ecNumber evidence="7">5.6.2.4</ecNumber>
    </recommendedName>
</protein>
<dbReference type="PANTHER" id="PTHR11070:SF67">
    <property type="entry name" value="DNA 3'-5' HELICASE"/>
    <property type="match status" value="1"/>
</dbReference>
<evidence type="ECO:0000259" key="11">
    <source>
        <dbReference type="PROSITE" id="PS51217"/>
    </source>
</evidence>
<dbReference type="PROSITE" id="PS51217">
    <property type="entry name" value="UVRD_HELICASE_CTER"/>
    <property type="match status" value="1"/>
</dbReference>
<evidence type="ECO:0000256" key="6">
    <source>
        <dbReference type="ARBA" id="ARBA00034617"/>
    </source>
</evidence>
<evidence type="ECO:0000256" key="2">
    <source>
        <dbReference type="ARBA" id="ARBA00022801"/>
    </source>
</evidence>
<dbReference type="SUPFAM" id="SSF52540">
    <property type="entry name" value="P-loop containing nucleoside triphosphate hydrolases"/>
    <property type="match status" value="1"/>
</dbReference>
<sequence>MSLTVYKSSAGSGKTFTLVKEYLKLVLVSPRDFKNILAITFTNKATEEMKRRILASLLAIAEGKTEPMFDTLKVELADQLDEQGIRDRAAEAYELIIHNYGRFEISTIDSFFSKVLRSFARELDLPMSYELEMNTGLALNESIDQLFRSLDDNQQVRDWLVSFANEQMENDKSWNVDQNMAKLGKSLFSEAFQAGFKNIDLDLDELKKMIVSMAKTVKSYESALKSYGNEALDLITSHGLTVTDFKGGTRSVANTFKKIADGNFELTATFLKAVSGEDTWYTKTSDKADQIEQLTAGKFGEVAQAIVQYIDDYQVEYNTARTLVKNMFSYGLLEELNKHLKNYRDEHNVMLISDNNLILRDILDQADAPFIFEKLGSYFKHIMIDEFQDTSNFQWSNLKPLVINALSEDNNVLIVGDVKQSIYRFRGGNMNLLLSALENDLGAFYTTASNQNLKDNYRSLQEVVAFNNQVFEQLPALIGVHENITDETLFAKAYAEHEQTAKGKAGGYVRVRFYEKSETPWKDAALVDLVETIKENQKQGFELSDMLILVNANGEIPSIANALLSENIDFINGESLKITQSNLVQFVLEVFRYLQSDFDEILLMNLITLFHQLSNKAHQDVFLRGKNHRMTLDEAGFPKAFLDQKHHLKQQSLFDLVSEVLLIFDFKDHGDVYIQQFLDVVLEQTQKGINAINTFMEWWDSEGHETTVSANEKNNAVRIMSIHKSKGLEAPIVFIPFTHWSIIPPVRHQFWTTDLPEAYKSLKFVPLDYSKRSLANSHFAEEFHRESAAFALDVLNKTYVAFTRPREKLYIGAPNGASKSKNPSLATIQSLLWNLMPSTEAIETSSTDFTDYEFGQSEVKIGQSEATSATESVQVYPASSYLQKLTIRNDSDRFFMLQEGDSAQNITIGNQVHEVLSAIHTQDDLSMVLKQMQQSGELDDKAVKEVSTRIEKLFSDPKIAPWFADGYQVLNEKEIWFEDRIHKPDRLLTNGTHAIVIDYKKEKESDLHHQQVRRYMRAMKALGYDRVEGHLIYVEPVIVRDVTAQEGTAQMTMF</sequence>
<dbReference type="GO" id="GO:0005524">
    <property type="term" value="F:ATP binding"/>
    <property type="evidence" value="ECO:0007669"/>
    <property type="project" value="UniProtKB-UniRule"/>
</dbReference>
<dbReference type="STRING" id="1563681.BFP71_12790"/>
<comment type="caution">
    <text evidence="12">The sequence shown here is derived from an EMBL/GenBank/DDBJ whole genome shotgun (WGS) entry which is preliminary data.</text>
</comment>
<dbReference type="GO" id="GO:0016887">
    <property type="term" value="F:ATP hydrolysis activity"/>
    <property type="evidence" value="ECO:0007669"/>
    <property type="project" value="RHEA"/>
</dbReference>
<comment type="catalytic activity">
    <reaction evidence="8">
        <text>ATP + H2O = ADP + phosphate + H(+)</text>
        <dbReference type="Rhea" id="RHEA:13065"/>
        <dbReference type="ChEBI" id="CHEBI:15377"/>
        <dbReference type="ChEBI" id="CHEBI:15378"/>
        <dbReference type="ChEBI" id="CHEBI:30616"/>
        <dbReference type="ChEBI" id="CHEBI:43474"/>
        <dbReference type="ChEBI" id="CHEBI:456216"/>
        <dbReference type="EC" id="5.6.2.4"/>
    </reaction>
</comment>
<keyword evidence="4 9" id="KW-0067">ATP-binding</keyword>
<name>A0A1E5SYZ3_9BACT</name>
<reference evidence="12 13" key="1">
    <citation type="submission" date="2016-08" db="EMBL/GenBank/DDBJ databases">
        <title>Draft genome of Fabibacter sp. strain SK-8.</title>
        <authorList>
            <person name="Wong S.-K."/>
            <person name="Hamasaki K."/>
            <person name="Yoshizawa S."/>
        </authorList>
    </citation>
    <scope>NUCLEOTIDE SEQUENCE [LARGE SCALE GENOMIC DNA]</scope>
    <source>
        <strain evidence="12 13">SK-8</strain>
    </source>
</reference>
<accession>A0A1E5SYZ3</accession>
<evidence type="ECO:0000256" key="5">
    <source>
        <dbReference type="ARBA" id="ARBA00023235"/>
    </source>
</evidence>
<evidence type="ECO:0000256" key="3">
    <source>
        <dbReference type="ARBA" id="ARBA00022806"/>
    </source>
</evidence>
<evidence type="ECO:0000256" key="1">
    <source>
        <dbReference type="ARBA" id="ARBA00022741"/>
    </source>
</evidence>
<dbReference type="RefSeq" id="WP_069835858.1">
    <property type="nucleotide sequence ID" value="NZ_MDGQ01000005.1"/>
</dbReference>
<dbReference type="EMBL" id="MDGQ01000005">
    <property type="protein sequence ID" value="OEK04353.1"/>
    <property type="molecule type" value="Genomic_DNA"/>
</dbReference>
<dbReference type="InterPro" id="IPR014016">
    <property type="entry name" value="UvrD-like_ATP-bd"/>
</dbReference>
<dbReference type="GO" id="GO:0003677">
    <property type="term" value="F:DNA binding"/>
    <property type="evidence" value="ECO:0007669"/>
    <property type="project" value="InterPro"/>
</dbReference>
<evidence type="ECO:0000256" key="4">
    <source>
        <dbReference type="ARBA" id="ARBA00022840"/>
    </source>
</evidence>
<keyword evidence="5" id="KW-0413">Isomerase</keyword>
<dbReference type="InterPro" id="IPR014017">
    <property type="entry name" value="DNA_helicase_UvrD-like_C"/>
</dbReference>
<dbReference type="Proteomes" id="UP000095552">
    <property type="component" value="Unassembled WGS sequence"/>
</dbReference>
<evidence type="ECO:0000256" key="9">
    <source>
        <dbReference type="PROSITE-ProRule" id="PRU00560"/>
    </source>
</evidence>
<comment type="catalytic activity">
    <reaction evidence="6">
        <text>Couples ATP hydrolysis with the unwinding of duplex DNA by translocating in the 3'-5' direction.</text>
        <dbReference type="EC" id="5.6.2.4"/>
    </reaction>
</comment>
<feature type="domain" description="UvrD-like helicase C-terminal" evidence="11">
    <location>
        <begin position="461"/>
        <end position="727"/>
    </location>
</feature>
<dbReference type="Pfam" id="PF00580">
    <property type="entry name" value="UvrD-helicase"/>
    <property type="match status" value="1"/>
</dbReference>
<feature type="domain" description="UvrD-like helicase ATP-binding" evidence="10">
    <location>
        <begin position="1"/>
        <end position="460"/>
    </location>
</feature>
<gene>
    <name evidence="12" type="ORF">BFP71_12790</name>
</gene>
<keyword evidence="2 9" id="KW-0378">Hydrolase</keyword>
<dbReference type="GO" id="GO:0000725">
    <property type="term" value="P:recombinational repair"/>
    <property type="evidence" value="ECO:0007669"/>
    <property type="project" value="TreeGrafter"/>
</dbReference>
<dbReference type="GO" id="GO:0005829">
    <property type="term" value="C:cytosol"/>
    <property type="evidence" value="ECO:0007669"/>
    <property type="project" value="TreeGrafter"/>
</dbReference>
<dbReference type="InterPro" id="IPR027417">
    <property type="entry name" value="P-loop_NTPase"/>
</dbReference>
<feature type="binding site" evidence="9">
    <location>
        <begin position="8"/>
        <end position="15"/>
    </location>
    <ligand>
        <name>ATP</name>
        <dbReference type="ChEBI" id="CHEBI:30616"/>
    </ligand>
</feature>
<dbReference type="Pfam" id="PF13361">
    <property type="entry name" value="UvrD_C"/>
    <property type="match status" value="2"/>
</dbReference>
<dbReference type="PANTHER" id="PTHR11070">
    <property type="entry name" value="UVRD / RECB / PCRA DNA HELICASE FAMILY MEMBER"/>
    <property type="match status" value="1"/>
</dbReference>
<dbReference type="InterPro" id="IPR038726">
    <property type="entry name" value="PDDEXK_AddAB-type"/>
</dbReference>
<dbReference type="OrthoDB" id="9810135at2"/>
<dbReference type="Pfam" id="PF12705">
    <property type="entry name" value="PDDEXK_1"/>
    <property type="match status" value="1"/>
</dbReference>
<evidence type="ECO:0000259" key="10">
    <source>
        <dbReference type="PROSITE" id="PS51198"/>
    </source>
</evidence>
<dbReference type="Gene3D" id="1.10.3170.10">
    <property type="entry name" value="Recbcd, chain B, domain 2"/>
    <property type="match status" value="1"/>
</dbReference>
<dbReference type="AlphaFoldDB" id="A0A1E5SYZ3"/>
<evidence type="ECO:0000313" key="12">
    <source>
        <dbReference type="EMBL" id="OEK04353.1"/>
    </source>
</evidence>
<evidence type="ECO:0000256" key="8">
    <source>
        <dbReference type="ARBA" id="ARBA00048988"/>
    </source>
</evidence>